<evidence type="ECO:0000256" key="5">
    <source>
        <dbReference type="ARBA" id="ARBA00023004"/>
    </source>
</evidence>
<dbReference type="InterPro" id="IPR045054">
    <property type="entry name" value="P4HA-like"/>
</dbReference>
<keyword evidence="4" id="KW-0560">Oxidoreductase</keyword>
<keyword evidence="3" id="KW-0223">Dioxygenase</keyword>
<dbReference type="GO" id="GO:0004656">
    <property type="term" value="F:procollagen-proline 4-dioxygenase activity"/>
    <property type="evidence" value="ECO:0007669"/>
    <property type="project" value="TreeGrafter"/>
</dbReference>
<dbReference type="GO" id="GO:0031418">
    <property type="term" value="F:L-ascorbic acid binding"/>
    <property type="evidence" value="ECO:0007669"/>
    <property type="project" value="InterPro"/>
</dbReference>
<proteinExistence type="predicted"/>
<dbReference type="Proteomes" id="UP000001396">
    <property type="component" value="Unassembled WGS sequence"/>
</dbReference>
<dbReference type="Gene3D" id="2.60.120.620">
    <property type="entry name" value="q2cbj1_9rhob like domain"/>
    <property type="match status" value="1"/>
</dbReference>
<dbReference type="PROSITE" id="PS51471">
    <property type="entry name" value="FE2OG_OXY"/>
    <property type="match status" value="1"/>
</dbReference>
<accession>D3BCV8</accession>
<dbReference type="InParanoid" id="D3BCV8"/>
<evidence type="ECO:0000256" key="4">
    <source>
        <dbReference type="ARBA" id="ARBA00023002"/>
    </source>
</evidence>
<comment type="cofactor">
    <cofactor evidence="1">
        <name>L-ascorbate</name>
        <dbReference type="ChEBI" id="CHEBI:38290"/>
    </cofactor>
</comment>
<gene>
    <name evidence="7" type="ORF">PPL_06336</name>
</gene>
<keyword evidence="8" id="KW-1185">Reference proteome</keyword>
<dbReference type="EMBL" id="ADBJ01000028">
    <property type="protein sequence ID" value="EFA80750.1"/>
    <property type="molecule type" value="Genomic_DNA"/>
</dbReference>
<comment type="caution">
    <text evidence="7">The sequence shown here is derived from an EMBL/GenBank/DDBJ whole genome shotgun (WGS) entry which is preliminary data.</text>
</comment>
<evidence type="ECO:0000256" key="3">
    <source>
        <dbReference type="ARBA" id="ARBA00022964"/>
    </source>
</evidence>
<protein>
    <submittedName>
        <fullName evidence="7">Putative prolyl 4-hydroxylase alpha subunit</fullName>
    </submittedName>
</protein>
<dbReference type="PANTHER" id="PTHR10869:SF246">
    <property type="entry name" value="TRANSMEMBRANE PROLYL 4-HYDROXYLASE"/>
    <property type="match status" value="1"/>
</dbReference>
<dbReference type="STRING" id="670386.D3BCV8"/>
<evidence type="ECO:0000256" key="2">
    <source>
        <dbReference type="ARBA" id="ARBA00022723"/>
    </source>
</evidence>
<dbReference type="OMA" id="NTIMTED"/>
<evidence type="ECO:0000313" key="7">
    <source>
        <dbReference type="EMBL" id="EFA80750.1"/>
    </source>
</evidence>
<feature type="domain" description="Fe2OG dioxygenase" evidence="6">
    <location>
        <begin position="134"/>
        <end position="243"/>
    </location>
</feature>
<dbReference type="InterPro" id="IPR006620">
    <property type="entry name" value="Pro_4_hyd_alph"/>
</dbReference>
<name>D3BCV8_HETP5</name>
<dbReference type="GO" id="GO:0005506">
    <property type="term" value="F:iron ion binding"/>
    <property type="evidence" value="ECO:0007669"/>
    <property type="project" value="InterPro"/>
</dbReference>
<dbReference type="RefSeq" id="XP_020432870.1">
    <property type="nucleotide sequence ID" value="XM_020577196.1"/>
</dbReference>
<dbReference type="SMART" id="SM00702">
    <property type="entry name" value="P4Hc"/>
    <property type="match status" value="1"/>
</dbReference>
<dbReference type="GO" id="GO:0005783">
    <property type="term" value="C:endoplasmic reticulum"/>
    <property type="evidence" value="ECO:0007669"/>
    <property type="project" value="TreeGrafter"/>
</dbReference>
<evidence type="ECO:0000259" key="6">
    <source>
        <dbReference type="PROSITE" id="PS51471"/>
    </source>
</evidence>
<dbReference type="GeneID" id="31361819"/>
<dbReference type="InterPro" id="IPR044862">
    <property type="entry name" value="Pro_4_hyd_alph_FE2OG_OXY"/>
</dbReference>
<dbReference type="Pfam" id="PF13640">
    <property type="entry name" value="2OG-FeII_Oxy_3"/>
    <property type="match status" value="1"/>
</dbReference>
<dbReference type="AlphaFoldDB" id="D3BCV8"/>
<keyword evidence="2" id="KW-0479">Metal-binding</keyword>
<dbReference type="PANTHER" id="PTHR10869">
    <property type="entry name" value="PROLYL 4-HYDROXYLASE ALPHA SUBUNIT"/>
    <property type="match status" value="1"/>
</dbReference>
<keyword evidence="5" id="KW-0408">Iron</keyword>
<organism evidence="7 8">
    <name type="scientific">Heterostelium pallidum (strain ATCC 26659 / Pp 5 / PN500)</name>
    <name type="common">Cellular slime mold</name>
    <name type="synonym">Polysphondylium pallidum</name>
    <dbReference type="NCBI Taxonomy" id="670386"/>
    <lineage>
        <taxon>Eukaryota</taxon>
        <taxon>Amoebozoa</taxon>
        <taxon>Evosea</taxon>
        <taxon>Eumycetozoa</taxon>
        <taxon>Dictyostelia</taxon>
        <taxon>Acytosteliales</taxon>
        <taxon>Acytosteliaceae</taxon>
        <taxon>Heterostelium</taxon>
    </lineage>
</organism>
<sequence length="251" mass="28358">MSNNSNSNSNSSSSNNNRYKYKYKVVKLMYKMMMMLGNDDPEVVNKDKSSTDNIPKLIEVSQKPRIYRIPKFLTDEECEHLIETSKNKLKPCNEISSGVHRSGWGLFMKEGEEDHPVTQNIFNRMKTFVNLTESSEVMQVIRYNPGEETSAHFDYFNPLTTNGAMKIGLYGQRICTILMYLADVEEGGETSFPEVNVKVKPIKGDAVLFYNCKPNGEVDPLSLHQGDPVIKGTKWIAIKLVNQKNTGSSAP</sequence>
<dbReference type="InterPro" id="IPR005123">
    <property type="entry name" value="Oxoglu/Fe-dep_dioxygenase_dom"/>
</dbReference>
<dbReference type="FunFam" id="2.60.120.620:FF:000057">
    <property type="entry name" value="Uncharacterized protein"/>
    <property type="match status" value="1"/>
</dbReference>
<evidence type="ECO:0000313" key="8">
    <source>
        <dbReference type="Proteomes" id="UP000001396"/>
    </source>
</evidence>
<evidence type="ECO:0000256" key="1">
    <source>
        <dbReference type="ARBA" id="ARBA00001961"/>
    </source>
</evidence>
<reference evidence="7 8" key="1">
    <citation type="journal article" date="2011" name="Genome Res.">
        <title>Phylogeny-wide analysis of social amoeba genomes highlights ancient origins for complex intercellular communication.</title>
        <authorList>
            <person name="Heidel A.J."/>
            <person name="Lawal H.M."/>
            <person name="Felder M."/>
            <person name="Schilde C."/>
            <person name="Helps N.R."/>
            <person name="Tunggal B."/>
            <person name="Rivero F."/>
            <person name="John U."/>
            <person name="Schleicher M."/>
            <person name="Eichinger L."/>
            <person name="Platzer M."/>
            <person name="Noegel A.A."/>
            <person name="Schaap P."/>
            <person name="Gloeckner G."/>
        </authorList>
    </citation>
    <scope>NUCLEOTIDE SEQUENCE [LARGE SCALE GENOMIC DNA]</scope>
    <source>
        <strain evidence="8">ATCC 26659 / Pp 5 / PN500</strain>
    </source>
</reference>